<dbReference type="EMBL" id="JBJDQH010000005">
    <property type="protein sequence ID" value="MFK4266273.1"/>
    <property type="molecule type" value="Genomic_DNA"/>
</dbReference>
<dbReference type="InterPro" id="IPR051257">
    <property type="entry name" value="Diverse_CBS-Domain"/>
</dbReference>
<sequence>MSGFEHHAAGNEARLSVPCRTSPEAGQRADALRRYLGAVATASVPGDMEFLDVARTLTREHLSAVPVVDAEQHVIGVVSESDLLAKAAVMAATHRPGPFGRLREHRLYEKSHGETAATLMTYPAVTVHPADPVADAAWTAARSRLKRLPVTDYRGRLVGVVTRADLLQTLVRDDTAIREEIETRILEEKYLPDPQAIEVTVDQGVVTVTGKVDVALAPRLLESIRAMEDVDKVVDHLTGIT</sequence>
<dbReference type="PANTHER" id="PTHR43080:SF29">
    <property type="entry name" value="OS02G0818000 PROTEIN"/>
    <property type="match status" value="1"/>
</dbReference>
<proteinExistence type="predicted"/>
<accession>A0ABW8LK35</accession>
<dbReference type="Gene3D" id="3.10.580.10">
    <property type="entry name" value="CBS-domain"/>
    <property type="match status" value="1"/>
</dbReference>
<dbReference type="SMART" id="SM00116">
    <property type="entry name" value="CBS"/>
    <property type="match status" value="2"/>
</dbReference>
<evidence type="ECO:0000259" key="5">
    <source>
        <dbReference type="PROSITE" id="PS51371"/>
    </source>
</evidence>
<dbReference type="InterPro" id="IPR046342">
    <property type="entry name" value="CBS_dom_sf"/>
</dbReference>
<dbReference type="PROSITE" id="PS50914">
    <property type="entry name" value="BON"/>
    <property type="match status" value="1"/>
</dbReference>
<dbReference type="Proteomes" id="UP001620295">
    <property type="component" value="Unassembled WGS sequence"/>
</dbReference>
<feature type="domain" description="BON" evidence="4">
    <location>
        <begin position="173"/>
        <end position="241"/>
    </location>
</feature>
<feature type="region of interest" description="Disordered" evidence="3">
    <location>
        <begin position="1"/>
        <end position="22"/>
    </location>
</feature>
<reference evidence="6 7" key="1">
    <citation type="submission" date="2024-11" db="EMBL/GenBank/DDBJ databases">
        <title>The Natural Products Discovery Center: Release of the First 8490 Sequenced Strains for Exploring Actinobacteria Biosynthetic Diversity.</title>
        <authorList>
            <person name="Kalkreuter E."/>
            <person name="Kautsar S.A."/>
            <person name="Yang D."/>
            <person name="Bader C.D."/>
            <person name="Teijaro C.N."/>
            <person name="Fluegel L."/>
            <person name="Davis C.M."/>
            <person name="Simpson J.R."/>
            <person name="Lauterbach L."/>
            <person name="Steele A.D."/>
            <person name="Gui C."/>
            <person name="Meng S."/>
            <person name="Li G."/>
            <person name="Viehrig K."/>
            <person name="Ye F."/>
            <person name="Su P."/>
            <person name="Kiefer A.F."/>
            <person name="Nichols A."/>
            <person name="Cepeda A.J."/>
            <person name="Yan W."/>
            <person name="Fan B."/>
            <person name="Jiang Y."/>
            <person name="Adhikari A."/>
            <person name="Zheng C.-J."/>
            <person name="Schuster L."/>
            <person name="Cowan T.M."/>
            <person name="Smanski M.J."/>
            <person name="Chevrette M.G."/>
            <person name="De Carvalho L.P.S."/>
            <person name="Shen B."/>
        </authorList>
    </citation>
    <scope>NUCLEOTIDE SEQUENCE [LARGE SCALE GENOMIC DNA]</scope>
    <source>
        <strain evidence="6 7">NPDC020863</strain>
    </source>
</reference>
<comment type="caution">
    <text evidence="6">The sequence shown here is derived from an EMBL/GenBank/DDBJ whole genome shotgun (WGS) entry which is preliminary data.</text>
</comment>
<dbReference type="PROSITE" id="PS51371">
    <property type="entry name" value="CBS"/>
    <property type="match status" value="2"/>
</dbReference>
<dbReference type="SUPFAM" id="SSF54631">
    <property type="entry name" value="CBS-domain pair"/>
    <property type="match status" value="1"/>
</dbReference>
<keyword evidence="7" id="KW-1185">Reference proteome</keyword>
<dbReference type="CDD" id="cd04586">
    <property type="entry name" value="CBS_pair_BON_assoc"/>
    <property type="match status" value="1"/>
</dbReference>
<dbReference type="RefSeq" id="WP_404746406.1">
    <property type="nucleotide sequence ID" value="NZ_JBJDQH010000005.1"/>
</dbReference>
<dbReference type="InterPro" id="IPR000644">
    <property type="entry name" value="CBS_dom"/>
</dbReference>
<protein>
    <submittedName>
        <fullName evidence="6">CBS domain-containing protein</fullName>
    </submittedName>
</protein>
<feature type="domain" description="CBS" evidence="5">
    <location>
        <begin position="120"/>
        <end position="177"/>
    </location>
</feature>
<keyword evidence="1 2" id="KW-0129">CBS domain</keyword>
<evidence type="ECO:0000313" key="7">
    <source>
        <dbReference type="Proteomes" id="UP001620295"/>
    </source>
</evidence>
<evidence type="ECO:0000313" key="6">
    <source>
        <dbReference type="EMBL" id="MFK4266273.1"/>
    </source>
</evidence>
<dbReference type="Pfam" id="PF04972">
    <property type="entry name" value="BON"/>
    <property type="match status" value="1"/>
</dbReference>
<organism evidence="6 7">
    <name type="scientific">Streptomyces milbemycinicus</name>
    <dbReference type="NCBI Taxonomy" id="476552"/>
    <lineage>
        <taxon>Bacteria</taxon>
        <taxon>Bacillati</taxon>
        <taxon>Actinomycetota</taxon>
        <taxon>Actinomycetes</taxon>
        <taxon>Kitasatosporales</taxon>
        <taxon>Streptomycetaceae</taxon>
        <taxon>Streptomyces</taxon>
    </lineage>
</organism>
<dbReference type="InterPro" id="IPR007055">
    <property type="entry name" value="BON_dom"/>
</dbReference>
<name>A0ABW8LK35_9ACTN</name>
<evidence type="ECO:0000256" key="3">
    <source>
        <dbReference type="SAM" id="MobiDB-lite"/>
    </source>
</evidence>
<dbReference type="Pfam" id="PF00571">
    <property type="entry name" value="CBS"/>
    <property type="match status" value="2"/>
</dbReference>
<gene>
    <name evidence="6" type="ORF">ACI2L5_15190</name>
</gene>
<dbReference type="PANTHER" id="PTHR43080">
    <property type="entry name" value="CBS DOMAIN-CONTAINING PROTEIN CBSX3, MITOCHONDRIAL"/>
    <property type="match status" value="1"/>
</dbReference>
<feature type="domain" description="CBS" evidence="5">
    <location>
        <begin position="32"/>
        <end position="99"/>
    </location>
</feature>
<evidence type="ECO:0000256" key="1">
    <source>
        <dbReference type="ARBA" id="ARBA00023122"/>
    </source>
</evidence>
<evidence type="ECO:0000256" key="2">
    <source>
        <dbReference type="PROSITE-ProRule" id="PRU00703"/>
    </source>
</evidence>
<evidence type="ECO:0000259" key="4">
    <source>
        <dbReference type="PROSITE" id="PS50914"/>
    </source>
</evidence>